<protein>
    <recommendedName>
        <fullName evidence="1">Restriction endonuclease type IV Mrr domain-containing protein</fullName>
    </recommendedName>
</protein>
<dbReference type="GO" id="GO:0004519">
    <property type="term" value="F:endonuclease activity"/>
    <property type="evidence" value="ECO:0007669"/>
    <property type="project" value="InterPro"/>
</dbReference>
<comment type="caution">
    <text evidence="2">The sequence shown here is derived from an EMBL/GenBank/DDBJ whole genome shotgun (WGS) entry which is preliminary data.</text>
</comment>
<name>A0A2A2PHR3_9PSED</name>
<dbReference type="InterPro" id="IPR011335">
    <property type="entry name" value="Restrct_endonuc-II-like"/>
</dbReference>
<dbReference type="SUPFAM" id="SSF52980">
    <property type="entry name" value="Restriction endonuclease-like"/>
    <property type="match status" value="1"/>
</dbReference>
<dbReference type="GO" id="GO:0003677">
    <property type="term" value="F:DNA binding"/>
    <property type="evidence" value="ECO:0007669"/>
    <property type="project" value="InterPro"/>
</dbReference>
<evidence type="ECO:0000259" key="1">
    <source>
        <dbReference type="Pfam" id="PF04471"/>
    </source>
</evidence>
<proteinExistence type="predicted"/>
<evidence type="ECO:0000313" key="3">
    <source>
        <dbReference type="Proteomes" id="UP000217830"/>
    </source>
</evidence>
<feature type="domain" description="Restriction endonuclease type IV Mrr" evidence="1">
    <location>
        <begin position="9"/>
        <end position="120"/>
    </location>
</feature>
<reference evidence="2 3" key="1">
    <citation type="submission" date="2017-08" db="EMBL/GenBank/DDBJ databases">
        <title>Draft Genome Sequence of Pseudomonas moraviensis TYU6, isolated from Taxus cuspidata by using PacBio Single-Molecule Real-Time Technology.</title>
        <authorList>
            <person name="Baek K.-H."/>
            <person name="Mishra A.K."/>
        </authorList>
    </citation>
    <scope>NUCLEOTIDE SEQUENCE [LARGE SCALE GENOMIC DNA]</scope>
    <source>
        <strain evidence="2 3">TYU6</strain>
    </source>
</reference>
<dbReference type="GO" id="GO:0009307">
    <property type="term" value="P:DNA restriction-modification system"/>
    <property type="evidence" value="ECO:0007669"/>
    <property type="project" value="InterPro"/>
</dbReference>
<dbReference type="InterPro" id="IPR011856">
    <property type="entry name" value="tRNA_endonuc-like_dom_sf"/>
</dbReference>
<organism evidence="2 3">
    <name type="scientific">Pseudomonas moraviensis</name>
    <dbReference type="NCBI Taxonomy" id="321662"/>
    <lineage>
        <taxon>Bacteria</taxon>
        <taxon>Pseudomonadati</taxon>
        <taxon>Pseudomonadota</taxon>
        <taxon>Gammaproteobacteria</taxon>
        <taxon>Pseudomonadales</taxon>
        <taxon>Pseudomonadaceae</taxon>
        <taxon>Pseudomonas</taxon>
    </lineage>
</organism>
<dbReference type="Pfam" id="PF04471">
    <property type="entry name" value="Mrr_cat"/>
    <property type="match status" value="1"/>
</dbReference>
<keyword evidence="3" id="KW-1185">Reference proteome</keyword>
<sequence>MISRNVPNSWQELQTEVGRILQECGFDVEVEKKTPAVRGAVELDVYAEETVRGRKYAIVCECKYWKTRIPQNVVHGFRTVVQDIGANIGYIISMEGFQSGAISASDLTNLRLVTWHEFQDIFEESWFEEFFTMQIHKRLAGLMTYAEYLVPAWYVEMSEEDKSTYSSLKDKYDLFAWLMQSLGPYTRRELKQPIPLLPLRAQRFAEPYLSGTPDHILDETGYRELLESSLEYGEAALAEFRILRDKYKT</sequence>
<dbReference type="InterPro" id="IPR007560">
    <property type="entry name" value="Restrct_endonuc_IV_Mrr"/>
</dbReference>
<accession>A0A2A2PHR3</accession>
<dbReference type="Proteomes" id="UP000217830">
    <property type="component" value="Unassembled WGS sequence"/>
</dbReference>
<dbReference type="Gene3D" id="3.40.1350.10">
    <property type="match status" value="1"/>
</dbReference>
<evidence type="ECO:0000313" key="2">
    <source>
        <dbReference type="EMBL" id="PAW54994.1"/>
    </source>
</evidence>
<gene>
    <name evidence="2" type="ORF">CKQ80_06655</name>
</gene>
<dbReference type="AlphaFoldDB" id="A0A2A2PHR3"/>
<dbReference type="EMBL" id="NRST01000001">
    <property type="protein sequence ID" value="PAW54994.1"/>
    <property type="molecule type" value="Genomic_DNA"/>
</dbReference>
<dbReference type="RefSeq" id="WP_095667289.1">
    <property type="nucleotide sequence ID" value="NZ_NRSS01000004.1"/>
</dbReference>